<dbReference type="Proteomes" id="UP000075902">
    <property type="component" value="Unassembled WGS sequence"/>
</dbReference>
<feature type="domain" description="C2H2-type" evidence="7">
    <location>
        <begin position="294"/>
        <end position="321"/>
    </location>
</feature>
<evidence type="ECO:0000256" key="4">
    <source>
        <dbReference type="ARBA" id="ARBA00022833"/>
    </source>
</evidence>
<evidence type="ECO:0000313" key="9">
    <source>
        <dbReference type="Proteomes" id="UP000075902"/>
    </source>
</evidence>
<feature type="domain" description="C2H2-type" evidence="7">
    <location>
        <begin position="210"/>
        <end position="238"/>
    </location>
</feature>
<feature type="domain" description="C2H2-type" evidence="7">
    <location>
        <begin position="645"/>
        <end position="669"/>
    </location>
</feature>
<keyword evidence="3 5" id="KW-0863">Zinc-finger</keyword>
<proteinExistence type="predicted"/>
<feature type="domain" description="C2H2-type" evidence="7">
    <location>
        <begin position="530"/>
        <end position="553"/>
    </location>
</feature>
<protein>
    <recommendedName>
        <fullName evidence="7">C2H2-type domain-containing protein</fullName>
    </recommendedName>
</protein>
<dbReference type="EnsemblMetazoa" id="AMEC010865-RA">
    <property type="protein sequence ID" value="AMEC010865-PA"/>
    <property type="gene ID" value="AMEC010865"/>
</dbReference>
<dbReference type="GO" id="GO:0008270">
    <property type="term" value="F:zinc ion binding"/>
    <property type="evidence" value="ECO:0007669"/>
    <property type="project" value="UniProtKB-KW"/>
</dbReference>
<feature type="domain" description="C2H2-type" evidence="7">
    <location>
        <begin position="239"/>
        <end position="266"/>
    </location>
</feature>
<dbReference type="PROSITE" id="PS00028">
    <property type="entry name" value="ZINC_FINGER_C2H2_1"/>
    <property type="match status" value="10"/>
</dbReference>
<feature type="domain" description="C2H2-type" evidence="7">
    <location>
        <begin position="617"/>
        <end position="640"/>
    </location>
</feature>
<evidence type="ECO:0000256" key="2">
    <source>
        <dbReference type="ARBA" id="ARBA00022737"/>
    </source>
</evidence>
<reference evidence="8" key="2">
    <citation type="submission" date="2020-05" db="UniProtKB">
        <authorList>
            <consortium name="EnsemblMetazoa"/>
        </authorList>
    </citation>
    <scope>IDENTIFICATION</scope>
    <source>
        <strain evidence="8">CM1001059</strain>
    </source>
</reference>
<feature type="region of interest" description="Disordered" evidence="6">
    <location>
        <begin position="75"/>
        <end position="122"/>
    </location>
</feature>
<dbReference type="Pfam" id="PF00096">
    <property type="entry name" value="zf-C2H2"/>
    <property type="match status" value="5"/>
</dbReference>
<feature type="region of interest" description="Disordered" evidence="6">
    <location>
        <begin position="440"/>
        <end position="498"/>
    </location>
</feature>
<feature type="compositionally biased region" description="Basic and acidic residues" evidence="6">
    <location>
        <begin position="444"/>
        <end position="472"/>
    </location>
</feature>
<dbReference type="PROSITE" id="PS50157">
    <property type="entry name" value="ZINC_FINGER_C2H2_2"/>
    <property type="match status" value="11"/>
</dbReference>
<evidence type="ECO:0000256" key="1">
    <source>
        <dbReference type="ARBA" id="ARBA00022723"/>
    </source>
</evidence>
<dbReference type="SUPFAM" id="SSF57667">
    <property type="entry name" value="beta-beta-alpha zinc fingers"/>
    <property type="match status" value="7"/>
</dbReference>
<dbReference type="AlphaFoldDB" id="A0A182TYY5"/>
<keyword evidence="9" id="KW-1185">Reference proteome</keyword>
<dbReference type="SMART" id="SM00868">
    <property type="entry name" value="zf-AD"/>
    <property type="match status" value="1"/>
</dbReference>
<dbReference type="PANTHER" id="PTHR24379:SF121">
    <property type="entry name" value="C2H2-TYPE DOMAIN-CONTAINING PROTEIN"/>
    <property type="match status" value="1"/>
</dbReference>
<accession>A0A182TYY5</accession>
<keyword evidence="2" id="KW-0677">Repeat</keyword>
<feature type="domain" description="C2H2-type" evidence="7">
    <location>
        <begin position="181"/>
        <end position="204"/>
    </location>
</feature>
<evidence type="ECO:0000259" key="7">
    <source>
        <dbReference type="PROSITE" id="PS50157"/>
    </source>
</evidence>
<evidence type="ECO:0000256" key="5">
    <source>
        <dbReference type="PROSITE-ProRule" id="PRU00042"/>
    </source>
</evidence>
<feature type="domain" description="C2H2-type" evidence="7">
    <location>
        <begin position="588"/>
        <end position="616"/>
    </location>
</feature>
<evidence type="ECO:0000256" key="3">
    <source>
        <dbReference type="ARBA" id="ARBA00022771"/>
    </source>
</evidence>
<evidence type="ECO:0000256" key="6">
    <source>
        <dbReference type="SAM" id="MobiDB-lite"/>
    </source>
</evidence>
<evidence type="ECO:0000313" key="8">
    <source>
        <dbReference type="EnsemblMetazoa" id="AMEC010865-PA"/>
    </source>
</evidence>
<dbReference type="SMART" id="SM00355">
    <property type="entry name" value="ZnF_C2H2"/>
    <property type="match status" value="14"/>
</dbReference>
<sequence>MNNDVRFRRLYPMIFEKLVWDEETGQEECLKADTVDHSYCVETYENPPEEESAAPVDLSEEIDPEYEELGVVELSKPSQQQHATDEPQIAHLSTEEESDYEWMEEPKTAEESTRTAKGAKGGKPKKQLCTLCGKLVSYLRDHMITHTKEQKYACDRCPFVSSRKANLKTHVQNVHFKRVIRRCEKCDRGFSYVDSYNAHMRAKHNLGEYFECKICSKKFRHRGGLNGHLNRKHNEESNCTCPVCGFVCQDKKGLKDHSRVHSNEKPFVCRHCPKAFKSTYARRTHELIHKGVVFSCTVCEKSYRYKSQLVLHSKKHNIAEENSIPYSVCEDCHGKLTLFTTFRTFCLSNDARFRELFAAVFANVPSDDEQSLQEMDSNDKTRPAMGDHIGYIATYEGSTFQSKLTKVEYLEQDDSSLDCSSSKGRGNSDEEDNLAIAVEGNESYGEHPQDRCVSPEKEASEQENEEKDRGHGVECTGSASDREDNDEENERTQNNALQDKNSRRQLCPMCGKLVYDLPVHIVSHTKERKHVCPHCSMAYGRKTYLKMHVEAVHLKKVVKTCELCNRGFTQRTGYEAHMRAQHNIGKWYECKLCDMQFRHPGGLREHNNRKHNEKSNCSCPTCGMEFQSKVGLKNHSRVHSVVQMFACKHCPKRFKSPNAHKQHELTHLGVTFPCPVCAKTYRYSQNLTAHMRKHKTKDSL</sequence>
<reference evidence="9" key="1">
    <citation type="submission" date="2014-01" db="EMBL/GenBank/DDBJ databases">
        <title>The Genome Sequence of Anopheles melas CM1001059_A (V2).</title>
        <authorList>
            <consortium name="The Broad Institute Genomics Platform"/>
            <person name="Neafsey D.E."/>
            <person name="Besansky N."/>
            <person name="Howell P."/>
            <person name="Walton C."/>
            <person name="Young S.K."/>
            <person name="Zeng Q."/>
            <person name="Gargeya S."/>
            <person name="Fitzgerald M."/>
            <person name="Haas B."/>
            <person name="Abouelleil A."/>
            <person name="Allen A.W."/>
            <person name="Alvarado L."/>
            <person name="Arachchi H.M."/>
            <person name="Berlin A.M."/>
            <person name="Chapman S.B."/>
            <person name="Gainer-Dewar J."/>
            <person name="Goldberg J."/>
            <person name="Griggs A."/>
            <person name="Gujja S."/>
            <person name="Hansen M."/>
            <person name="Howarth C."/>
            <person name="Imamovic A."/>
            <person name="Ireland A."/>
            <person name="Larimer J."/>
            <person name="McCowan C."/>
            <person name="Murphy C."/>
            <person name="Pearson M."/>
            <person name="Poon T.W."/>
            <person name="Priest M."/>
            <person name="Roberts A."/>
            <person name="Saif S."/>
            <person name="Shea T."/>
            <person name="Sisk P."/>
            <person name="Sykes S."/>
            <person name="Wortman J."/>
            <person name="Nusbaum C."/>
            <person name="Birren B."/>
        </authorList>
    </citation>
    <scope>NUCLEOTIDE SEQUENCE [LARGE SCALE GENOMIC DNA]</scope>
    <source>
        <strain evidence="9">CM1001059</strain>
    </source>
</reference>
<feature type="domain" description="C2H2-type" evidence="7">
    <location>
        <begin position="672"/>
        <end position="699"/>
    </location>
</feature>
<dbReference type="PANTHER" id="PTHR24379">
    <property type="entry name" value="KRAB AND ZINC FINGER DOMAIN-CONTAINING"/>
    <property type="match status" value="1"/>
</dbReference>
<organism evidence="8 9">
    <name type="scientific">Anopheles melas</name>
    <dbReference type="NCBI Taxonomy" id="34690"/>
    <lineage>
        <taxon>Eukaryota</taxon>
        <taxon>Metazoa</taxon>
        <taxon>Ecdysozoa</taxon>
        <taxon>Arthropoda</taxon>
        <taxon>Hexapoda</taxon>
        <taxon>Insecta</taxon>
        <taxon>Pterygota</taxon>
        <taxon>Neoptera</taxon>
        <taxon>Endopterygota</taxon>
        <taxon>Diptera</taxon>
        <taxon>Nematocera</taxon>
        <taxon>Culicoidea</taxon>
        <taxon>Culicidae</taxon>
        <taxon>Anophelinae</taxon>
        <taxon>Anopheles</taxon>
    </lineage>
</organism>
<feature type="compositionally biased region" description="Basic and acidic residues" evidence="6">
    <location>
        <begin position="104"/>
        <end position="114"/>
    </location>
</feature>
<dbReference type="GO" id="GO:0005634">
    <property type="term" value="C:nucleus"/>
    <property type="evidence" value="ECO:0007669"/>
    <property type="project" value="InterPro"/>
</dbReference>
<dbReference type="FunFam" id="3.30.160.60:FF:000446">
    <property type="entry name" value="Zinc finger protein"/>
    <property type="match status" value="1"/>
</dbReference>
<name>A0A182TYY5_9DIPT</name>
<feature type="domain" description="C2H2-type" evidence="7">
    <location>
        <begin position="559"/>
        <end position="587"/>
    </location>
</feature>
<dbReference type="InterPro" id="IPR036236">
    <property type="entry name" value="Znf_C2H2_sf"/>
</dbReference>
<dbReference type="InterPro" id="IPR012934">
    <property type="entry name" value="Znf_AD"/>
</dbReference>
<dbReference type="Pfam" id="PF12874">
    <property type="entry name" value="zf-met"/>
    <property type="match status" value="1"/>
</dbReference>
<dbReference type="InterPro" id="IPR013087">
    <property type="entry name" value="Znf_C2H2_type"/>
</dbReference>
<keyword evidence="4" id="KW-0862">Zinc</keyword>
<dbReference type="VEuPathDB" id="VectorBase:AMEC010865"/>
<feature type="domain" description="C2H2-type" evidence="7">
    <location>
        <begin position="267"/>
        <end position="291"/>
    </location>
</feature>
<dbReference type="Gene3D" id="3.30.160.60">
    <property type="entry name" value="Classic Zinc Finger"/>
    <property type="match status" value="8"/>
</dbReference>
<dbReference type="STRING" id="34690.A0A182TYY5"/>
<keyword evidence="1" id="KW-0479">Metal-binding</keyword>